<accession>A0AAD9H7U2</accession>
<sequence length="155" mass="17548">MTGGCCSWVSLPTDPVPRSPINMRSRCYQQPSEIPLARKLSRPGQSRSPDQPSLNRATQNKTQQRHRTHNAMPTDKTSNLPQVSMYQYADSIFYLRRTLLRSDELGFRLTSSAYAEHPVSRHWPSNPIYLVSPPPLSRRTMMSGHACSLPRLPAS</sequence>
<dbReference type="AlphaFoldDB" id="A0AAD9H7U2"/>
<gene>
    <name evidence="2" type="ORF">LX32DRAFT_145991</name>
</gene>
<organism evidence="2 3">
    <name type="scientific">Colletotrichum zoysiae</name>
    <dbReference type="NCBI Taxonomy" id="1216348"/>
    <lineage>
        <taxon>Eukaryota</taxon>
        <taxon>Fungi</taxon>
        <taxon>Dikarya</taxon>
        <taxon>Ascomycota</taxon>
        <taxon>Pezizomycotina</taxon>
        <taxon>Sordariomycetes</taxon>
        <taxon>Hypocreomycetidae</taxon>
        <taxon>Glomerellales</taxon>
        <taxon>Glomerellaceae</taxon>
        <taxon>Colletotrichum</taxon>
        <taxon>Colletotrichum graminicola species complex</taxon>
    </lineage>
</organism>
<proteinExistence type="predicted"/>
<name>A0AAD9H7U2_9PEZI</name>
<dbReference type="EMBL" id="MU843001">
    <property type="protein sequence ID" value="KAK2023406.1"/>
    <property type="molecule type" value="Genomic_DNA"/>
</dbReference>
<feature type="compositionally biased region" description="Polar residues" evidence="1">
    <location>
        <begin position="43"/>
        <end position="62"/>
    </location>
</feature>
<protein>
    <submittedName>
        <fullName evidence="2">Uncharacterized protein</fullName>
    </submittedName>
</protein>
<evidence type="ECO:0000313" key="2">
    <source>
        <dbReference type="EMBL" id="KAK2023406.1"/>
    </source>
</evidence>
<reference evidence="2" key="1">
    <citation type="submission" date="2021-06" db="EMBL/GenBank/DDBJ databases">
        <title>Comparative genomics, transcriptomics and evolutionary studies reveal genomic signatures of adaptation to plant cell wall in hemibiotrophic fungi.</title>
        <authorList>
            <consortium name="DOE Joint Genome Institute"/>
            <person name="Baroncelli R."/>
            <person name="Diaz J.F."/>
            <person name="Benocci T."/>
            <person name="Peng M."/>
            <person name="Battaglia E."/>
            <person name="Haridas S."/>
            <person name="Andreopoulos W."/>
            <person name="Labutti K."/>
            <person name="Pangilinan J."/>
            <person name="Floch G.L."/>
            <person name="Makela M.R."/>
            <person name="Henrissat B."/>
            <person name="Grigoriev I.V."/>
            <person name="Crouch J.A."/>
            <person name="De Vries R.P."/>
            <person name="Sukno S.A."/>
            <person name="Thon M.R."/>
        </authorList>
    </citation>
    <scope>NUCLEOTIDE SEQUENCE</scope>
    <source>
        <strain evidence="2">MAFF235873</strain>
    </source>
</reference>
<feature type="region of interest" description="Disordered" evidence="1">
    <location>
        <begin position="17"/>
        <end position="79"/>
    </location>
</feature>
<dbReference type="Proteomes" id="UP001232148">
    <property type="component" value="Unassembled WGS sequence"/>
</dbReference>
<evidence type="ECO:0000313" key="3">
    <source>
        <dbReference type="Proteomes" id="UP001232148"/>
    </source>
</evidence>
<evidence type="ECO:0000256" key="1">
    <source>
        <dbReference type="SAM" id="MobiDB-lite"/>
    </source>
</evidence>
<keyword evidence="3" id="KW-1185">Reference proteome</keyword>
<comment type="caution">
    <text evidence="2">The sequence shown here is derived from an EMBL/GenBank/DDBJ whole genome shotgun (WGS) entry which is preliminary data.</text>
</comment>